<dbReference type="RefSeq" id="WP_411915718.1">
    <property type="nucleotide sequence ID" value="NZ_BAAFSF010000003.1"/>
</dbReference>
<organism evidence="1 2">
    <name type="scientific">Porphyromonas miyakawae</name>
    <dbReference type="NCBI Taxonomy" id="3137470"/>
    <lineage>
        <taxon>Bacteria</taxon>
        <taxon>Pseudomonadati</taxon>
        <taxon>Bacteroidota</taxon>
        <taxon>Bacteroidia</taxon>
        <taxon>Bacteroidales</taxon>
        <taxon>Porphyromonadaceae</taxon>
        <taxon>Porphyromonas</taxon>
    </lineage>
</organism>
<protein>
    <submittedName>
        <fullName evidence="1">Uncharacterized protein</fullName>
    </submittedName>
</protein>
<evidence type="ECO:0000313" key="2">
    <source>
        <dbReference type="Proteomes" id="UP001628220"/>
    </source>
</evidence>
<comment type="caution">
    <text evidence="1">The sequence shown here is derived from an EMBL/GenBank/DDBJ whole genome shotgun (WGS) entry which is preliminary data.</text>
</comment>
<dbReference type="EMBL" id="BAAFSF010000003">
    <property type="protein sequence ID" value="GAB1251913.1"/>
    <property type="molecule type" value="Genomic_DNA"/>
</dbReference>
<evidence type="ECO:0000313" key="1">
    <source>
        <dbReference type="EMBL" id="GAB1251913.1"/>
    </source>
</evidence>
<accession>A0ABQ0E2J6</accession>
<keyword evidence="2" id="KW-1185">Reference proteome</keyword>
<name>A0ABQ0E2J6_9PORP</name>
<proteinExistence type="predicted"/>
<sequence length="66" mass="7573">MILEQMGKHLEILTAKFYHIDKTVTSSSEIRLMDDFDTESMSLWIETTVEGGSIRLQEGDLILKVK</sequence>
<gene>
    <name evidence="1" type="ORF">Tsumi_10190</name>
</gene>
<reference evidence="1 2" key="1">
    <citation type="journal article" date="2025" name="Int. J. Syst. Evol. Microbiol.">
        <title>Desulfovibrio falkowii sp. nov., Porphyromonas miyakawae sp. nov., Mediterraneibacter flintii sp. nov. and Owariibacterium komagatae gen. nov., sp. nov., isolated from human faeces.</title>
        <authorList>
            <person name="Hamaguchi T."/>
            <person name="Ohara M."/>
            <person name="Hisatomi A."/>
            <person name="Sekiguchi K."/>
            <person name="Takeda J.I."/>
            <person name="Ueyama J."/>
            <person name="Ito M."/>
            <person name="Nishiwaki H."/>
            <person name="Ogi T."/>
            <person name="Hirayama M."/>
            <person name="Ohkuma M."/>
            <person name="Sakamoto M."/>
            <person name="Ohno K."/>
        </authorList>
    </citation>
    <scope>NUCLEOTIDE SEQUENCE [LARGE SCALE GENOMIC DNA]</scope>
    <source>
        <strain evidence="1 2">13CB11C</strain>
    </source>
</reference>
<dbReference type="Proteomes" id="UP001628220">
    <property type="component" value="Unassembled WGS sequence"/>
</dbReference>